<dbReference type="InterPro" id="IPR013105">
    <property type="entry name" value="TPR_2"/>
</dbReference>
<protein>
    <submittedName>
        <fullName evidence="4">Uncharacterized protein</fullName>
    </submittedName>
</protein>
<reference evidence="4 5" key="1">
    <citation type="submission" date="2014-09" db="EMBL/GenBank/DDBJ databases">
        <title>Whole Genome Shotgun of Flavobacterium aquatile LMG 4008.</title>
        <authorList>
            <person name="Gale A.N."/>
            <person name="Pipes S.E."/>
            <person name="Newman J.D."/>
        </authorList>
    </citation>
    <scope>NUCLEOTIDE SEQUENCE [LARGE SCALE GENOMIC DNA]</scope>
    <source>
        <strain evidence="4 5">LMG 4008</strain>
    </source>
</reference>
<dbReference type="Gene3D" id="1.25.40.10">
    <property type="entry name" value="Tetratricopeptide repeat domain"/>
    <property type="match status" value="1"/>
</dbReference>
<accession>A0A095SW09</accession>
<evidence type="ECO:0000256" key="3">
    <source>
        <dbReference type="PROSITE-ProRule" id="PRU00339"/>
    </source>
</evidence>
<dbReference type="InterPro" id="IPR011990">
    <property type="entry name" value="TPR-like_helical_dom_sf"/>
</dbReference>
<dbReference type="AlphaFoldDB" id="A0A095SW09"/>
<feature type="repeat" description="TPR" evidence="3">
    <location>
        <begin position="176"/>
        <end position="209"/>
    </location>
</feature>
<keyword evidence="2 3" id="KW-0802">TPR repeat</keyword>
<dbReference type="OrthoDB" id="655905at2"/>
<evidence type="ECO:0000256" key="2">
    <source>
        <dbReference type="ARBA" id="ARBA00022803"/>
    </source>
</evidence>
<comment type="caution">
    <text evidence="4">The sequence shown here is derived from an EMBL/GenBank/DDBJ whole genome shotgun (WGS) entry which is preliminary data.</text>
</comment>
<dbReference type="Pfam" id="PF13174">
    <property type="entry name" value="TPR_6"/>
    <property type="match status" value="1"/>
</dbReference>
<keyword evidence="1" id="KW-0677">Repeat</keyword>
<evidence type="ECO:0000313" key="5">
    <source>
        <dbReference type="Proteomes" id="UP000029554"/>
    </source>
</evidence>
<dbReference type="SUPFAM" id="SSF48452">
    <property type="entry name" value="TPR-like"/>
    <property type="match status" value="1"/>
</dbReference>
<dbReference type="EMBL" id="JRHH01000002">
    <property type="protein sequence ID" value="KGD68866.1"/>
    <property type="molecule type" value="Genomic_DNA"/>
</dbReference>
<sequence length="265" mass="32015">MKKIILLITLFFTTIFYSQEGKTQEQEKIIEEFLTNCAQQYNYIYQMAEWQNCLDNGLKKDSTIAYLWQQKAMPYFKARKYEIGMPFLDNAVKYNGERWQPYRGFMKCIFSKSYKDAIEDLEDCKKKYGNQYVMDHTYDFYIAISYLQLNEFEKAEQLLQNYVKELYEKRDGFEHHTAFFYLGIAKYELKKYEEAIAEFDKALKIYPNFSDVKFYKAICLARLGKTEDVDSLIKQSKEDYKQGYRLNEDNVIYETYPYQKKWETL</sequence>
<dbReference type="Proteomes" id="UP000029554">
    <property type="component" value="Unassembled WGS sequence"/>
</dbReference>
<proteinExistence type="predicted"/>
<evidence type="ECO:0000256" key="1">
    <source>
        <dbReference type="ARBA" id="ARBA00022737"/>
    </source>
</evidence>
<gene>
    <name evidence="4" type="ORF">LG45_04260</name>
</gene>
<dbReference type="eggNOG" id="COG0457">
    <property type="taxonomic scope" value="Bacteria"/>
</dbReference>
<dbReference type="SMART" id="SM00028">
    <property type="entry name" value="TPR"/>
    <property type="match status" value="3"/>
</dbReference>
<dbReference type="STRING" id="1453498.LG45_04260"/>
<dbReference type="PROSITE" id="PS50005">
    <property type="entry name" value="TPR"/>
    <property type="match status" value="1"/>
</dbReference>
<dbReference type="InterPro" id="IPR019734">
    <property type="entry name" value="TPR_rpt"/>
</dbReference>
<keyword evidence="5" id="KW-1185">Reference proteome</keyword>
<dbReference type="PROSITE" id="PS50293">
    <property type="entry name" value="TPR_REGION"/>
    <property type="match status" value="1"/>
</dbReference>
<organism evidence="4 5">
    <name type="scientific">Flavobacterium aquatile LMG 4008 = ATCC 11947</name>
    <dbReference type="NCBI Taxonomy" id="1453498"/>
    <lineage>
        <taxon>Bacteria</taxon>
        <taxon>Pseudomonadati</taxon>
        <taxon>Bacteroidota</taxon>
        <taxon>Flavobacteriia</taxon>
        <taxon>Flavobacteriales</taxon>
        <taxon>Flavobacteriaceae</taxon>
        <taxon>Flavobacterium</taxon>
    </lineage>
</organism>
<dbReference type="RefSeq" id="WP_035124684.1">
    <property type="nucleotide sequence ID" value="NZ_JRHH01000002.1"/>
</dbReference>
<dbReference type="Pfam" id="PF07719">
    <property type="entry name" value="TPR_2"/>
    <property type="match status" value="1"/>
</dbReference>
<name>A0A095SW09_9FLAO</name>
<evidence type="ECO:0000313" key="4">
    <source>
        <dbReference type="EMBL" id="KGD68866.1"/>
    </source>
</evidence>